<name>A0A5E8CL79_9ZZZZ</name>
<dbReference type="GO" id="GO:0005829">
    <property type="term" value="C:cytosol"/>
    <property type="evidence" value="ECO:0007669"/>
    <property type="project" value="TreeGrafter"/>
</dbReference>
<dbReference type="PANTHER" id="PTHR31223">
    <property type="entry name" value="LOG FAMILY PROTEIN YJL055W"/>
    <property type="match status" value="1"/>
</dbReference>
<dbReference type="Gene3D" id="3.40.50.450">
    <property type="match status" value="1"/>
</dbReference>
<dbReference type="AlphaFoldDB" id="A0A5E8CL79"/>
<dbReference type="GO" id="GO:0009691">
    <property type="term" value="P:cytokinin biosynthetic process"/>
    <property type="evidence" value="ECO:0007669"/>
    <property type="project" value="TreeGrafter"/>
</dbReference>
<protein>
    <submittedName>
        <fullName evidence="1">Possible lysine decarboxylase</fullName>
    </submittedName>
</protein>
<gene>
    <name evidence="1" type="ORF">CPAV1605_1386</name>
</gene>
<sequence length="184" mass="21158">MGSQKTKIGVIGGSKKIDNPKLLNNLKKIGESINIKKNKIQYGGGSMGMMSIVPKAFYESRGEVLGINWQYFKERDTISEIIGKEILFDEFRDRQHHLIETSDIFLCLPGGIGTLSEVCDILIKNSGHIWENPKKLIIYNFENFYDPLEKQINNFINFELLHFPEELNVHFVENVDDIIKLINQ</sequence>
<dbReference type="GO" id="GO:0016799">
    <property type="term" value="F:hydrolase activity, hydrolyzing N-glycosyl compounds"/>
    <property type="evidence" value="ECO:0007669"/>
    <property type="project" value="TreeGrafter"/>
</dbReference>
<accession>A0A5E8CL79</accession>
<dbReference type="Pfam" id="PF03641">
    <property type="entry name" value="Lysine_decarbox"/>
    <property type="match status" value="1"/>
</dbReference>
<dbReference type="EMBL" id="CABVLZ010000007">
    <property type="protein sequence ID" value="VVU95634.1"/>
    <property type="molecule type" value="Genomic_DNA"/>
</dbReference>
<reference evidence="1" key="1">
    <citation type="submission" date="2019-09" db="EMBL/GenBank/DDBJ databases">
        <authorList>
            <person name="Needham M D."/>
        </authorList>
    </citation>
    <scope>NUCLEOTIDE SEQUENCE</scope>
</reference>
<dbReference type="SUPFAM" id="SSF102405">
    <property type="entry name" value="MCP/YpsA-like"/>
    <property type="match status" value="1"/>
</dbReference>
<proteinExistence type="predicted"/>
<evidence type="ECO:0000313" key="1">
    <source>
        <dbReference type="EMBL" id="VVU95634.1"/>
    </source>
</evidence>
<organism evidence="1">
    <name type="scientific">seawater metagenome</name>
    <dbReference type="NCBI Taxonomy" id="1561972"/>
    <lineage>
        <taxon>unclassified sequences</taxon>
        <taxon>metagenomes</taxon>
        <taxon>ecological metagenomes</taxon>
    </lineage>
</organism>
<dbReference type="PANTHER" id="PTHR31223:SF70">
    <property type="entry name" value="LOG FAMILY PROTEIN YJL055W"/>
    <property type="match status" value="1"/>
</dbReference>
<dbReference type="InterPro" id="IPR031100">
    <property type="entry name" value="LOG_fam"/>
</dbReference>